<dbReference type="InParanoid" id="A0A165DP16"/>
<protein>
    <recommendedName>
        <fullName evidence="4">Hydrophobic surface binding protein</fullName>
    </recommendedName>
</protein>
<organism evidence="2 3">
    <name type="scientific">Exidia glandulosa HHB12029</name>
    <dbReference type="NCBI Taxonomy" id="1314781"/>
    <lineage>
        <taxon>Eukaryota</taxon>
        <taxon>Fungi</taxon>
        <taxon>Dikarya</taxon>
        <taxon>Basidiomycota</taxon>
        <taxon>Agaricomycotina</taxon>
        <taxon>Agaricomycetes</taxon>
        <taxon>Auriculariales</taxon>
        <taxon>Exidiaceae</taxon>
        <taxon>Exidia</taxon>
    </lineage>
</organism>
<evidence type="ECO:0000313" key="2">
    <source>
        <dbReference type="EMBL" id="KZV85018.1"/>
    </source>
</evidence>
<dbReference type="PANTHER" id="PTHR38123:SF1">
    <property type="entry name" value="HYDROPHOBIC SURFACE BINDING PROTEIN"/>
    <property type="match status" value="1"/>
</dbReference>
<keyword evidence="3" id="KW-1185">Reference proteome</keyword>
<dbReference type="InterPro" id="IPR021054">
    <property type="entry name" value="Cell_wall_mannoprotein_1"/>
</dbReference>
<evidence type="ECO:0008006" key="4">
    <source>
        <dbReference type="Google" id="ProtNLM"/>
    </source>
</evidence>
<proteinExistence type="predicted"/>
<dbReference type="GO" id="GO:0005576">
    <property type="term" value="C:extracellular region"/>
    <property type="evidence" value="ECO:0007669"/>
    <property type="project" value="TreeGrafter"/>
</dbReference>
<dbReference type="EMBL" id="KV426202">
    <property type="protein sequence ID" value="KZV85018.1"/>
    <property type="molecule type" value="Genomic_DNA"/>
</dbReference>
<dbReference type="Proteomes" id="UP000077266">
    <property type="component" value="Unassembled WGS sequence"/>
</dbReference>
<feature type="chain" id="PRO_5007856716" description="Hydrophobic surface binding protein" evidence="1">
    <location>
        <begin position="20"/>
        <end position="177"/>
    </location>
</feature>
<dbReference type="Gene3D" id="1.20.1280.140">
    <property type="match status" value="1"/>
</dbReference>
<evidence type="ECO:0000313" key="3">
    <source>
        <dbReference type="Proteomes" id="UP000077266"/>
    </source>
</evidence>
<feature type="signal peptide" evidence="1">
    <location>
        <begin position="1"/>
        <end position="19"/>
    </location>
</feature>
<sequence length="177" mass="17812">MFVFKQLVLLAAALPAVLGTVAQIQADITAIGARLATLENALTAFTSSGDILGALGVHTDATNVDSAIKTAATDTTNTAAFSETDGAAILKAVQGIEPNIIATLNAVVAKKATFQGVPIGGVPTLVKQDLAALSTDTKAFENALLAKAPADLKSQANTIIAALDAAFATATAAYAQF</sequence>
<reference evidence="2 3" key="1">
    <citation type="journal article" date="2016" name="Mol. Biol. Evol.">
        <title>Comparative Genomics of Early-Diverging Mushroom-Forming Fungi Provides Insights into the Origins of Lignocellulose Decay Capabilities.</title>
        <authorList>
            <person name="Nagy L.G."/>
            <person name="Riley R."/>
            <person name="Tritt A."/>
            <person name="Adam C."/>
            <person name="Daum C."/>
            <person name="Floudas D."/>
            <person name="Sun H."/>
            <person name="Yadav J.S."/>
            <person name="Pangilinan J."/>
            <person name="Larsson K.H."/>
            <person name="Matsuura K."/>
            <person name="Barry K."/>
            <person name="Labutti K."/>
            <person name="Kuo R."/>
            <person name="Ohm R.A."/>
            <person name="Bhattacharya S.S."/>
            <person name="Shirouzu T."/>
            <person name="Yoshinaga Y."/>
            <person name="Martin F.M."/>
            <person name="Grigoriev I.V."/>
            <person name="Hibbett D.S."/>
        </authorList>
    </citation>
    <scope>NUCLEOTIDE SEQUENCE [LARGE SCALE GENOMIC DNA]</scope>
    <source>
        <strain evidence="2 3">HHB12029</strain>
    </source>
</reference>
<dbReference type="OrthoDB" id="3485059at2759"/>
<accession>A0A165DP16</accession>
<evidence type="ECO:0000256" key="1">
    <source>
        <dbReference type="SAM" id="SignalP"/>
    </source>
</evidence>
<name>A0A165DP16_EXIGL</name>
<dbReference type="AlphaFoldDB" id="A0A165DP16"/>
<dbReference type="STRING" id="1314781.A0A165DP16"/>
<gene>
    <name evidence="2" type="ORF">EXIGLDRAFT_775951</name>
</gene>
<dbReference type="PANTHER" id="PTHR38123">
    <property type="entry name" value="CELL WALL SERINE-THREONINE-RICH GALACTOMANNOPROTEIN MP1 (AFU_ORTHOLOGUE AFUA_4G03240)"/>
    <property type="match status" value="1"/>
</dbReference>
<keyword evidence="1" id="KW-0732">Signal</keyword>
<dbReference type="Pfam" id="PF12296">
    <property type="entry name" value="HsbA"/>
    <property type="match status" value="1"/>
</dbReference>